<evidence type="ECO:0000313" key="1">
    <source>
        <dbReference type="EMBL" id="BDD09995.1"/>
    </source>
</evidence>
<name>A0AAU9CL22_9BACT</name>
<dbReference type="InterPro" id="IPR036777">
    <property type="entry name" value="Channel_Tsx-like_sf"/>
</dbReference>
<dbReference type="GO" id="GO:0009279">
    <property type="term" value="C:cell outer membrane"/>
    <property type="evidence" value="ECO:0007669"/>
    <property type="project" value="InterPro"/>
</dbReference>
<proteinExistence type="predicted"/>
<gene>
    <name evidence="1" type="ORF">FUAX_24270</name>
</gene>
<dbReference type="AlphaFoldDB" id="A0AAU9CL22"/>
<evidence type="ECO:0000313" key="2">
    <source>
        <dbReference type="Proteomes" id="UP001348817"/>
    </source>
</evidence>
<protein>
    <submittedName>
        <fullName evidence="1">DUF5020 domain-containing protein</fullName>
    </submittedName>
</protein>
<reference evidence="1 2" key="1">
    <citation type="submission" date="2021-12" db="EMBL/GenBank/DDBJ databases">
        <title>Genome sequencing of bacteria with rrn-lacking chromosome and rrn-plasmid.</title>
        <authorList>
            <person name="Anda M."/>
            <person name="Iwasaki W."/>
        </authorList>
    </citation>
    <scope>NUCLEOTIDE SEQUENCE [LARGE SCALE GENOMIC DNA]</scope>
    <source>
        <strain evidence="1 2">DSM 100852</strain>
    </source>
</reference>
<dbReference type="Proteomes" id="UP001348817">
    <property type="component" value="Chromosome"/>
</dbReference>
<dbReference type="SUPFAM" id="SSF111364">
    <property type="entry name" value="Tsx-like channel"/>
    <property type="match status" value="1"/>
</dbReference>
<dbReference type="KEGG" id="fax:FUAX_24270"/>
<sequence>MRKIVQVLVLVLSMCAVDEALGQNLQLHYDYGQAKDGKNNADREYFTVTFEMFKPDKLGSTFTFVDFDFDRNKGGMSLAYWEIARKFTLPKKFNKFNFHLEYNGGFVDKGYTPDDLEFGIPSSFLTGIGYDFKVAGFNLSTSYLLKKFEGSDGIDGQFTLVWFRNFFDNKLTFNGFLDVWTEDKFVVDGVKPRTVLLTEPQLWYNVGNGFSFGGECEISKNFFTFDGDVEFMPTVAVKYSFN</sequence>
<accession>A0AAU9CL22</accession>
<dbReference type="EMBL" id="AP025314">
    <property type="protein sequence ID" value="BDD09995.1"/>
    <property type="molecule type" value="Genomic_DNA"/>
</dbReference>
<organism evidence="1 2">
    <name type="scientific">Fulvitalea axinellae</name>
    <dbReference type="NCBI Taxonomy" id="1182444"/>
    <lineage>
        <taxon>Bacteria</taxon>
        <taxon>Pseudomonadati</taxon>
        <taxon>Bacteroidota</taxon>
        <taxon>Cytophagia</taxon>
        <taxon>Cytophagales</taxon>
        <taxon>Persicobacteraceae</taxon>
        <taxon>Fulvitalea</taxon>
    </lineage>
</organism>
<dbReference type="Pfam" id="PF16412">
    <property type="entry name" value="DUF5020"/>
    <property type="match status" value="1"/>
</dbReference>
<keyword evidence="2" id="KW-1185">Reference proteome</keyword>
<dbReference type="RefSeq" id="WP_338391577.1">
    <property type="nucleotide sequence ID" value="NZ_AP025314.1"/>
</dbReference>